<dbReference type="EMBL" id="JAKEIP010000108">
    <property type="protein sequence ID" value="MCF1596626.1"/>
    <property type="molecule type" value="Genomic_DNA"/>
</dbReference>
<keyword evidence="2" id="KW-1185">Reference proteome</keyword>
<gene>
    <name evidence="1" type="ORF">L0P92_24110</name>
</gene>
<comment type="caution">
    <text evidence="1">The sequence shown here is derived from an EMBL/GenBank/DDBJ whole genome shotgun (WGS) entry which is preliminary data.</text>
</comment>
<name>A0A9X1Q131_STRM4</name>
<protein>
    <submittedName>
        <fullName evidence="1">Uncharacterized protein</fullName>
    </submittedName>
</protein>
<sequence>MTALPVPAGFFVLLFLILRTRHGRRLAACERVLRTYSLEYRTRVDKKSEQWRLLGSVFTVKVSTRGQHGAPLMRAVNASTVRRWPKGAEERGAWVAGDFPFGGVLIVPGTGDMLFMQPSDWHKFADERERADALRIERAQQAGLTHLVEKEPNMTYAY</sequence>
<dbReference type="RefSeq" id="WP_234764942.1">
    <property type="nucleotide sequence ID" value="NZ_JAKEIP010000108.1"/>
</dbReference>
<evidence type="ECO:0000313" key="1">
    <source>
        <dbReference type="EMBL" id="MCF1596626.1"/>
    </source>
</evidence>
<accession>A0A9X1Q131</accession>
<dbReference type="AlphaFoldDB" id="A0A9X1Q131"/>
<evidence type="ECO:0000313" key="2">
    <source>
        <dbReference type="Proteomes" id="UP001139384"/>
    </source>
</evidence>
<dbReference type="Proteomes" id="UP001139384">
    <property type="component" value="Unassembled WGS sequence"/>
</dbReference>
<reference evidence="1" key="1">
    <citation type="submission" date="2022-01" db="EMBL/GenBank/DDBJ databases">
        <title>Draft Genome Sequences of Seven Type Strains of the Genus Streptomyces.</title>
        <authorList>
            <person name="Aziz S."/>
            <person name="Coretto E."/>
            <person name="Chronakova A."/>
            <person name="Sproer C."/>
            <person name="Huber K."/>
            <person name="Nouioui I."/>
            <person name="Gross H."/>
        </authorList>
    </citation>
    <scope>NUCLEOTIDE SEQUENCE</scope>
    <source>
        <strain evidence="1">DSM 103493</strain>
    </source>
</reference>
<organism evidence="1 2">
    <name type="scientific">Streptomyces muensis</name>
    <dbReference type="NCBI Taxonomy" id="1077944"/>
    <lineage>
        <taxon>Bacteria</taxon>
        <taxon>Bacillati</taxon>
        <taxon>Actinomycetota</taxon>
        <taxon>Actinomycetes</taxon>
        <taxon>Kitasatosporales</taxon>
        <taxon>Streptomycetaceae</taxon>
        <taxon>Streptomyces</taxon>
    </lineage>
</organism>
<proteinExistence type="predicted"/>